<feature type="transmembrane region" description="Helical" evidence="1">
    <location>
        <begin position="97"/>
        <end position="118"/>
    </location>
</feature>
<evidence type="ECO:0000313" key="2">
    <source>
        <dbReference type="EMBL" id="SDW94270.1"/>
    </source>
</evidence>
<keyword evidence="1" id="KW-0472">Membrane</keyword>
<name>A0A1H2XN82_9BACL</name>
<protein>
    <submittedName>
        <fullName evidence="2">Uncharacterized protein</fullName>
    </submittedName>
</protein>
<dbReference type="EMBL" id="FNOJ01000023">
    <property type="protein sequence ID" value="SDW94270.1"/>
    <property type="molecule type" value="Genomic_DNA"/>
</dbReference>
<dbReference type="Pfam" id="PF18895">
    <property type="entry name" value="T4SS_pilin"/>
    <property type="match status" value="1"/>
</dbReference>
<reference evidence="3" key="1">
    <citation type="submission" date="2016-10" db="EMBL/GenBank/DDBJ databases">
        <authorList>
            <person name="Varghese N."/>
        </authorList>
    </citation>
    <scope>NUCLEOTIDE SEQUENCE [LARGE SCALE GENOMIC DNA]</scope>
    <source>
        <strain evidence="3">DSM 12489</strain>
    </source>
</reference>
<keyword evidence="1" id="KW-0812">Transmembrane</keyword>
<evidence type="ECO:0000313" key="3">
    <source>
        <dbReference type="Proteomes" id="UP000182589"/>
    </source>
</evidence>
<accession>A0A1H2XN82</accession>
<keyword evidence="1" id="KW-1133">Transmembrane helix</keyword>
<dbReference type="STRING" id="89784.SAMN04489725_1238"/>
<sequence length="124" mass="12993">MHMKDWIRQAGKGLYTCGVALVSTAMTAEADTSGINNPLSSSSSSVSSVLNQALGWLDDAIFAVAGALFLFHLYKAIIGLMAGSHHAQRREEAKSHLIWVAISGVMLGGGAILAGALYNLGKSF</sequence>
<proteinExistence type="predicted"/>
<organism evidence="2 3">
    <name type="scientific">Alicyclobacillus hesperidum</name>
    <dbReference type="NCBI Taxonomy" id="89784"/>
    <lineage>
        <taxon>Bacteria</taxon>
        <taxon>Bacillati</taxon>
        <taxon>Bacillota</taxon>
        <taxon>Bacilli</taxon>
        <taxon>Bacillales</taxon>
        <taxon>Alicyclobacillaceae</taxon>
        <taxon>Alicyclobacillus</taxon>
    </lineage>
</organism>
<dbReference type="AlphaFoldDB" id="A0A1H2XN82"/>
<feature type="transmembrane region" description="Helical" evidence="1">
    <location>
        <begin position="54"/>
        <end position="77"/>
    </location>
</feature>
<keyword evidence="3" id="KW-1185">Reference proteome</keyword>
<gene>
    <name evidence="2" type="ORF">SAMN04489725_1238</name>
</gene>
<dbReference type="InterPro" id="IPR043993">
    <property type="entry name" value="T4SS_pilin"/>
</dbReference>
<evidence type="ECO:0000256" key="1">
    <source>
        <dbReference type="SAM" id="Phobius"/>
    </source>
</evidence>
<dbReference type="Proteomes" id="UP000182589">
    <property type="component" value="Unassembled WGS sequence"/>
</dbReference>